<sequence>MHRYRTELSAVSQKTPGVLARTQRMAAERANPIAVAVAARDEAGAFLNSGDFAGGSAIVERAADGPSPPVLFRQVDPWSCGSDRNRIGWIFGVCLPHEDTRWCA</sequence>
<dbReference type="EMBL" id="CP108222">
    <property type="protein sequence ID" value="WTT15657.1"/>
    <property type="molecule type" value="Genomic_DNA"/>
</dbReference>
<accession>A0AAU1ZU59</accession>
<reference evidence="1" key="1">
    <citation type="submission" date="2022-10" db="EMBL/GenBank/DDBJ databases">
        <title>The complete genomes of actinobacterial strains from the NBC collection.</title>
        <authorList>
            <person name="Joergensen T.S."/>
            <person name="Alvarez Arevalo M."/>
            <person name="Sterndorff E.B."/>
            <person name="Faurdal D."/>
            <person name="Vuksanovic O."/>
            <person name="Mourched A.-S."/>
            <person name="Charusanti P."/>
            <person name="Shaw S."/>
            <person name="Blin K."/>
            <person name="Weber T."/>
        </authorList>
    </citation>
    <scope>NUCLEOTIDE SEQUENCE</scope>
    <source>
        <strain evidence="1">NBC_00093</strain>
    </source>
</reference>
<protein>
    <submittedName>
        <fullName evidence="1">Uncharacterized protein</fullName>
    </submittedName>
</protein>
<evidence type="ECO:0000313" key="1">
    <source>
        <dbReference type="EMBL" id="WTT15657.1"/>
    </source>
</evidence>
<name>A0AAU1ZU59_9ACTN</name>
<proteinExistence type="predicted"/>
<gene>
    <name evidence="1" type="ORF">OHA22_09040</name>
</gene>
<dbReference type="AlphaFoldDB" id="A0AAU1ZU59"/>
<organism evidence="1">
    <name type="scientific">Streptomyces sp. NBC_00093</name>
    <dbReference type="NCBI Taxonomy" id="2975649"/>
    <lineage>
        <taxon>Bacteria</taxon>
        <taxon>Bacillati</taxon>
        <taxon>Actinomycetota</taxon>
        <taxon>Actinomycetes</taxon>
        <taxon>Kitasatosporales</taxon>
        <taxon>Streptomycetaceae</taxon>
        <taxon>Streptomyces</taxon>
    </lineage>
</organism>